<dbReference type="GO" id="GO:0005198">
    <property type="term" value="F:structural molecule activity"/>
    <property type="evidence" value="ECO:0007669"/>
    <property type="project" value="InterPro"/>
</dbReference>
<dbReference type="OrthoDB" id="10261470at2759"/>
<evidence type="ECO:0000256" key="9">
    <source>
        <dbReference type="ARBA" id="ARBA00022927"/>
    </source>
</evidence>
<dbReference type="PRINTS" id="PR00320">
    <property type="entry name" value="GPROTEINBRPT"/>
</dbReference>
<dbReference type="GO" id="GO:0006886">
    <property type="term" value="P:intracellular protein transport"/>
    <property type="evidence" value="ECO:0007669"/>
    <property type="project" value="InterPro"/>
</dbReference>
<evidence type="ECO:0000313" key="19">
    <source>
        <dbReference type="EMBL" id="TRX97010.1"/>
    </source>
</evidence>
<proteinExistence type="inferred from homology"/>
<dbReference type="STRING" id="2512241.A0A553I9Y2"/>
<dbReference type="AlphaFoldDB" id="A0A553I9Y2"/>
<dbReference type="GO" id="GO:0006888">
    <property type="term" value="P:endoplasmic reticulum to Golgi vesicle-mediated transport"/>
    <property type="evidence" value="ECO:0007669"/>
    <property type="project" value="TreeGrafter"/>
</dbReference>
<comment type="function">
    <text evidence="13">The coatomer is a cytosolic protein complex that binds to dilysine motifs and reversibly associates with Golgi non-clathrin-coated vesicles, which further mediate biosynthetic protein transport from the ER, via the Golgi up to the trans Golgi network. Coatomer complex is required for budding from Golgi membranes, and is essential for the retrograde Golgi-to-ER transport of dilysine-tagged proteins.</text>
</comment>
<dbReference type="InterPro" id="IPR050844">
    <property type="entry name" value="Coatomer_complex_subunit"/>
</dbReference>
<evidence type="ECO:0000256" key="2">
    <source>
        <dbReference type="ARBA" id="ARBA00004347"/>
    </source>
</evidence>
<evidence type="ECO:0000256" key="6">
    <source>
        <dbReference type="ARBA" id="ARBA00022574"/>
    </source>
</evidence>
<organism evidence="19 20">
    <name type="scientific">Xylaria flabelliformis</name>
    <dbReference type="NCBI Taxonomy" id="2512241"/>
    <lineage>
        <taxon>Eukaryota</taxon>
        <taxon>Fungi</taxon>
        <taxon>Dikarya</taxon>
        <taxon>Ascomycota</taxon>
        <taxon>Pezizomycotina</taxon>
        <taxon>Sordariomycetes</taxon>
        <taxon>Xylariomycetidae</taxon>
        <taxon>Xylariales</taxon>
        <taxon>Xylariaceae</taxon>
        <taxon>Xylaria</taxon>
    </lineage>
</organism>
<comment type="subcellular location">
    <subcellularLocation>
        <location evidence="2">Cytoplasmic vesicle</location>
        <location evidence="2">COPI-coated vesicle membrane</location>
        <topology evidence="2">Peripheral membrane protein</topology>
        <orientation evidence="2">Cytoplasmic side</orientation>
    </subcellularLocation>
    <subcellularLocation>
        <location evidence="1">Golgi apparatus membrane</location>
        <topology evidence="1">Peripheral membrane protein</topology>
        <orientation evidence="1">Cytoplasmic side</orientation>
    </subcellularLocation>
</comment>
<feature type="domain" description="COPA/B TPR" evidence="18">
    <location>
        <begin position="567"/>
        <end position="745"/>
    </location>
</feature>
<keyword evidence="11" id="KW-0472">Membrane</keyword>
<dbReference type="GO" id="GO:0006891">
    <property type="term" value="P:intra-Golgi vesicle-mediated transport"/>
    <property type="evidence" value="ECO:0007669"/>
    <property type="project" value="TreeGrafter"/>
</dbReference>
<dbReference type="Pfam" id="PF00400">
    <property type="entry name" value="WD40"/>
    <property type="match status" value="4"/>
</dbReference>
<evidence type="ECO:0000256" key="12">
    <source>
        <dbReference type="ARBA" id="ARBA00023329"/>
    </source>
</evidence>
<keyword evidence="9" id="KW-0653">Protein transport</keyword>
<dbReference type="InterPro" id="IPR001680">
    <property type="entry name" value="WD40_rpt"/>
</dbReference>
<dbReference type="InterPro" id="IPR036322">
    <property type="entry name" value="WD40_repeat_dom_sf"/>
</dbReference>
<dbReference type="Proteomes" id="UP000319160">
    <property type="component" value="Unassembled WGS sequence"/>
</dbReference>
<evidence type="ECO:0000256" key="5">
    <source>
        <dbReference type="ARBA" id="ARBA00022490"/>
    </source>
</evidence>
<keyword evidence="12" id="KW-0968">Cytoplasmic vesicle</keyword>
<dbReference type="InterPro" id="IPR016453">
    <property type="entry name" value="COPB2"/>
</dbReference>
<feature type="repeat" description="WD" evidence="15">
    <location>
        <begin position="197"/>
        <end position="238"/>
    </location>
</feature>
<dbReference type="SMART" id="SM00320">
    <property type="entry name" value="WD40"/>
    <property type="match status" value="5"/>
</dbReference>
<gene>
    <name evidence="19" type="ORF">FHL15_002316</name>
</gene>
<dbReference type="PANTHER" id="PTHR19876:SF2">
    <property type="entry name" value="COATOMER SUBUNIT BETA"/>
    <property type="match status" value="1"/>
</dbReference>
<dbReference type="SUPFAM" id="SSF50978">
    <property type="entry name" value="WD40 repeat-like"/>
    <property type="match status" value="2"/>
</dbReference>
<dbReference type="Gene3D" id="2.130.10.10">
    <property type="entry name" value="YVTN repeat-like/Quinoprotein amine dehydrogenase"/>
    <property type="match status" value="1"/>
</dbReference>
<protein>
    <recommendedName>
        <fullName evidence="14">Beta'-coat protein</fullName>
    </recommendedName>
</protein>
<dbReference type="PROSITE" id="PS50294">
    <property type="entry name" value="WD_REPEATS_REGION"/>
    <property type="match status" value="3"/>
</dbReference>
<dbReference type="PANTHER" id="PTHR19876">
    <property type="entry name" value="COATOMER"/>
    <property type="match status" value="1"/>
</dbReference>
<comment type="caution">
    <text evidence="19">The sequence shown here is derived from an EMBL/GenBank/DDBJ whole genome shotgun (WGS) entry which is preliminary data.</text>
</comment>
<feature type="repeat" description="WD" evidence="15">
    <location>
        <begin position="66"/>
        <end position="98"/>
    </location>
</feature>
<evidence type="ECO:0000313" key="20">
    <source>
        <dbReference type="Proteomes" id="UP000319160"/>
    </source>
</evidence>
<dbReference type="PIRSF" id="PIRSF005567">
    <property type="entry name" value="Coatomer_beta'_subunit"/>
    <property type="match status" value="1"/>
</dbReference>
<accession>A0A553I9Y2</accession>
<dbReference type="FunFam" id="2.130.10.10:FF:000016">
    <property type="entry name" value="Coatomer alpha subunit, putative"/>
    <property type="match status" value="1"/>
</dbReference>
<evidence type="ECO:0000259" key="18">
    <source>
        <dbReference type="Pfam" id="PF23953"/>
    </source>
</evidence>
<feature type="region of interest" description="Disordered" evidence="16">
    <location>
        <begin position="736"/>
        <end position="775"/>
    </location>
</feature>
<evidence type="ECO:0000256" key="7">
    <source>
        <dbReference type="ARBA" id="ARBA00022737"/>
    </source>
</evidence>
<feature type="compositionally biased region" description="Acidic residues" evidence="16">
    <location>
        <begin position="750"/>
        <end position="775"/>
    </location>
</feature>
<dbReference type="GO" id="GO:0000139">
    <property type="term" value="C:Golgi membrane"/>
    <property type="evidence" value="ECO:0007669"/>
    <property type="project" value="UniProtKB-SubCell"/>
</dbReference>
<evidence type="ECO:0000256" key="13">
    <source>
        <dbReference type="ARBA" id="ARBA00025536"/>
    </source>
</evidence>
<evidence type="ECO:0000256" key="10">
    <source>
        <dbReference type="ARBA" id="ARBA00023034"/>
    </source>
</evidence>
<name>A0A553I9Y2_9PEZI</name>
<feature type="repeat" description="WD" evidence="15">
    <location>
        <begin position="109"/>
        <end position="151"/>
    </location>
</feature>
<dbReference type="GO" id="GO:0006890">
    <property type="term" value="P:retrograde vesicle-mediated transport, Golgi to endoplasmic reticulum"/>
    <property type="evidence" value="ECO:0007669"/>
    <property type="project" value="TreeGrafter"/>
</dbReference>
<dbReference type="Pfam" id="PF04053">
    <property type="entry name" value="B-prop_COPA_B_2nd"/>
    <property type="match status" value="1"/>
</dbReference>
<dbReference type="Gene3D" id="1.25.40.470">
    <property type="match status" value="1"/>
</dbReference>
<sequence>MVTDIQRHVYIWSYETQQVVKTFEASLLEFFPYVPFQGKKNWIVCGSDDFQLRVYNYNTSEKVTSFEAHPDYIRAIVVHPTQPFVLTASDDMTIKLWDWERQWKCVQVFEGHSHYVMSLAINPKDTNTFASACLDRTVKIWSLGSSSPNFTLEAHETKGVNHVDYYPHSDKPYLLTTSDDRTVKVWDYTTKSLIASLEGHTSNVSFAVYHPELPIIISGSEDGTIRMWHANTYRFEQSLNYGLERCWCVAYQRGKQGIAVGFDDGAVVVKLGREEPAVSMDGSGKLIWARHNEIVSSIIKGGDASIKDNLPITLSTKDLGTCEIYPQTLLHSPNGRFVAVCGDGEYIIYTALAWRNKAFGSALDFVWASKENSNDFAIRESSTVVKVYKNFVEKSGGLDIPFQVDGLTGGILLGVKGQGGISFYDWATGGLVRRIEVEPKQVYWSESGELVTLACDDTFYVLRYSRENFVEAVQAGQVDEDGVEAAFEVITDIAESVRTGEWVGDSFIYTNSTNRLNSLVGDQTYTITHFDQPMYSLGFIQRDSRIYLADKDVNVTSFALSLPVLEYQTLVLRDDMETAAELLPSIPSDQLNKIARFLEGQGYKELALEVATDPEHKFDLALSLNQLEIALDLARQADVEHKWKTVGDTALAAWDVKLATECFTHARDHGSLLLIYSSTSDAEGLKALAVEAEESGAHNVAFTSKWLLGDTAGCVDILTKTNRSAEASLFSQTYIPSSTTEVAKESKVESEEEEDDGEDNEEEEDDDEDNEEEDD</sequence>
<evidence type="ECO:0000259" key="17">
    <source>
        <dbReference type="Pfam" id="PF04053"/>
    </source>
</evidence>
<evidence type="ECO:0000256" key="4">
    <source>
        <dbReference type="ARBA" id="ARBA00022448"/>
    </source>
</evidence>
<feature type="domain" description="COPA/B second beta-propeller" evidence="17">
    <location>
        <begin position="291"/>
        <end position="550"/>
    </location>
</feature>
<dbReference type="InterPro" id="IPR020472">
    <property type="entry name" value="WD40_PAC1"/>
</dbReference>
<evidence type="ECO:0000256" key="11">
    <source>
        <dbReference type="ARBA" id="ARBA00023136"/>
    </source>
</evidence>
<keyword evidence="8" id="KW-0931">ER-Golgi transport</keyword>
<dbReference type="EMBL" id="VFLP01000008">
    <property type="protein sequence ID" value="TRX97010.1"/>
    <property type="molecule type" value="Genomic_DNA"/>
</dbReference>
<keyword evidence="4" id="KW-0813">Transport</keyword>
<dbReference type="CDD" id="cd00200">
    <property type="entry name" value="WD40"/>
    <property type="match status" value="1"/>
</dbReference>
<dbReference type="Pfam" id="PF23953">
    <property type="entry name" value="TPR_COPA_B"/>
    <property type="match status" value="1"/>
</dbReference>
<dbReference type="InterPro" id="IPR056176">
    <property type="entry name" value="TPR_COPA_B"/>
</dbReference>
<keyword evidence="7" id="KW-0677">Repeat</keyword>
<evidence type="ECO:0000256" key="3">
    <source>
        <dbReference type="ARBA" id="ARBA00010844"/>
    </source>
</evidence>
<evidence type="ECO:0000256" key="15">
    <source>
        <dbReference type="PROSITE-ProRule" id="PRU00221"/>
    </source>
</evidence>
<keyword evidence="20" id="KW-1185">Reference proteome</keyword>
<dbReference type="PROSITE" id="PS50082">
    <property type="entry name" value="WD_REPEATS_2"/>
    <property type="match status" value="4"/>
</dbReference>
<feature type="repeat" description="WD" evidence="15">
    <location>
        <begin position="153"/>
        <end position="196"/>
    </location>
</feature>
<keyword evidence="6 15" id="KW-0853">WD repeat</keyword>
<keyword evidence="10" id="KW-0333">Golgi apparatus</keyword>
<comment type="similarity">
    <text evidence="3">Belongs to the WD repeat COPB2 family.</text>
</comment>
<dbReference type="CDD" id="cd22947">
    <property type="entry name" value="Coatomer_WDAD_beta-like"/>
    <property type="match status" value="1"/>
</dbReference>
<dbReference type="InterPro" id="IPR015943">
    <property type="entry name" value="WD40/YVTN_repeat-like_dom_sf"/>
</dbReference>
<evidence type="ECO:0000256" key="1">
    <source>
        <dbReference type="ARBA" id="ARBA00004255"/>
    </source>
</evidence>
<reference evidence="20" key="1">
    <citation type="submission" date="2019-06" db="EMBL/GenBank/DDBJ databases">
        <title>Draft genome sequence of the griseofulvin-producing fungus Xylaria cubensis strain G536.</title>
        <authorList>
            <person name="Mead M.E."/>
            <person name="Raja H.A."/>
            <person name="Steenwyk J.L."/>
            <person name="Knowles S.L."/>
            <person name="Oberlies N.H."/>
            <person name="Rokas A."/>
        </authorList>
    </citation>
    <scope>NUCLEOTIDE SEQUENCE [LARGE SCALE GENOMIC DNA]</scope>
    <source>
        <strain evidence="20">G536</strain>
    </source>
</reference>
<dbReference type="FunFam" id="1.25.40.470:FF:000001">
    <property type="entry name" value="Coatomer subunit beta"/>
    <property type="match status" value="1"/>
</dbReference>
<evidence type="ECO:0000256" key="16">
    <source>
        <dbReference type="SAM" id="MobiDB-lite"/>
    </source>
</evidence>
<dbReference type="InterPro" id="IPR006692">
    <property type="entry name" value="Beta-prop_COPA/B_2nd"/>
</dbReference>
<dbReference type="GO" id="GO:0030126">
    <property type="term" value="C:COPI vesicle coat"/>
    <property type="evidence" value="ECO:0007669"/>
    <property type="project" value="TreeGrafter"/>
</dbReference>
<evidence type="ECO:0000256" key="8">
    <source>
        <dbReference type="ARBA" id="ARBA00022892"/>
    </source>
</evidence>
<evidence type="ECO:0000256" key="14">
    <source>
        <dbReference type="ARBA" id="ARBA00032920"/>
    </source>
</evidence>
<keyword evidence="5" id="KW-0963">Cytoplasm</keyword>